<comment type="caution">
    <text evidence="1">The sequence shown here is derived from an EMBL/GenBank/DDBJ whole genome shotgun (WGS) entry which is preliminary data.</text>
</comment>
<sequence length="54" mass="6081">KNCGSIIILINNMINLRALHVQHENEIGFGQIPLIMNDDESHNGNTPNEDELIQ</sequence>
<accession>A0A820I9W6</accession>
<dbReference type="Proteomes" id="UP000663823">
    <property type="component" value="Unassembled WGS sequence"/>
</dbReference>
<evidence type="ECO:0000313" key="1">
    <source>
        <dbReference type="EMBL" id="CAF4305450.1"/>
    </source>
</evidence>
<feature type="non-terminal residue" evidence="1">
    <location>
        <position position="1"/>
    </location>
</feature>
<name>A0A820I9W6_9BILA</name>
<evidence type="ECO:0000313" key="2">
    <source>
        <dbReference type="Proteomes" id="UP000663823"/>
    </source>
</evidence>
<gene>
    <name evidence="1" type="ORF">OTI717_LOCUS42178</name>
</gene>
<dbReference type="EMBL" id="CAJOAX010048513">
    <property type="protein sequence ID" value="CAF4305450.1"/>
    <property type="molecule type" value="Genomic_DNA"/>
</dbReference>
<dbReference type="AlphaFoldDB" id="A0A820I9W6"/>
<reference evidence="1" key="1">
    <citation type="submission" date="2021-02" db="EMBL/GenBank/DDBJ databases">
        <authorList>
            <person name="Nowell W R."/>
        </authorList>
    </citation>
    <scope>NUCLEOTIDE SEQUENCE</scope>
</reference>
<proteinExistence type="predicted"/>
<protein>
    <submittedName>
        <fullName evidence="1">Uncharacterized protein</fullName>
    </submittedName>
</protein>
<organism evidence="1 2">
    <name type="scientific">Rotaria sordida</name>
    <dbReference type="NCBI Taxonomy" id="392033"/>
    <lineage>
        <taxon>Eukaryota</taxon>
        <taxon>Metazoa</taxon>
        <taxon>Spiralia</taxon>
        <taxon>Gnathifera</taxon>
        <taxon>Rotifera</taxon>
        <taxon>Eurotatoria</taxon>
        <taxon>Bdelloidea</taxon>
        <taxon>Philodinida</taxon>
        <taxon>Philodinidae</taxon>
        <taxon>Rotaria</taxon>
    </lineage>
</organism>